<dbReference type="AlphaFoldDB" id="A0A931FX44"/>
<keyword evidence="6" id="KW-1185">Reference proteome</keyword>
<comment type="caution">
    <text evidence="5">The sequence shown here is derived from an EMBL/GenBank/DDBJ whole genome shotgun (WGS) entry which is preliminary data.</text>
</comment>
<dbReference type="InterPro" id="IPR036291">
    <property type="entry name" value="NAD(P)-bd_dom_sf"/>
</dbReference>
<dbReference type="PANTHER" id="PTHR43401:SF2">
    <property type="entry name" value="L-THREONINE 3-DEHYDROGENASE"/>
    <property type="match status" value="1"/>
</dbReference>
<dbReference type="Proteomes" id="UP000598146">
    <property type="component" value="Unassembled WGS sequence"/>
</dbReference>
<proteinExistence type="predicted"/>
<evidence type="ECO:0000256" key="2">
    <source>
        <dbReference type="ARBA" id="ARBA00023002"/>
    </source>
</evidence>
<dbReference type="SUPFAM" id="SSF51735">
    <property type="entry name" value="NAD(P)-binding Rossmann-fold domains"/>
    <property type="match status" value="1"/>
</dbReference>
<dbReference type="Gene3D" id="3.90.180.10">
    <property type="entry name" value="Medium-chain alcohol dehydrogenases, catalytic domain"/>
    <property type="match status" value="1"/>
</dbReference>
<evidence type="ECO:0000256" key="1">
    <source>
        <dbReference type="ARBA" id="ARBA00001947"/>
    </source>
</evidence>
<reference evidence="5" key="1">
    <citation type="submission" date="2020-11" db="EMBL/GenBank/DDBJ databases">
        <title>Isolation and identification of active actinomycetes.</title>
        <authorList>
            <person name="Sun X."/>
        </authorList>
    </citation>
    <scope>NUCLEOTIDE SEQUENCE</scope>
    <source>
        <strain evidence="5">NEAU-A11</strain>
    </source>
</reference>
<evidence type="ECO:0000259" key="4">
    <source>
        <dbReference type="Pfam" id="PF08240"/>
    </source>
</evidence>
<dbReference type="EMBL" id="JADQTO010000005">
    <property type="protein sequence ID" value="MBG0562392.1"/>
    <property type="molecule type" value="Genomic_DNA"/>
</dbReference>
<accession>A0A931FX44</accession>
<evidence type="ECO:0000259" key="3">
    <source>
        <dbReference type="Pfam" id="PF00107"/>
    </source>
</evidence>
<dbReference type="RefSeq" id="WP_196414171.1">
    <property type="nucleotide sequence ID" value="NZ_JADQTO010000005.1"/>
</dbReference>
<keyword evidence="2" id="KW-0560">Oxidoreductase</keyword>
<dbReference type="Gene3D" id="3.40.50.720">
    <property type="entry name" value="NAD(P)-binding Rossmann-like Domain"/>
    <property type="match status" value="1"/>
</dbReference>
<dbReference type="InterPro" id="IPR013154">
    <property type="entry name" value="ADH-like_N"/>
</dbReference>
<name>A0A931FX44_9ACTN</name>
<feature type="domain" description="Alcohol dehydrogenase-like N-terminal" evidence="4">
    <location>
        <begin position="53"/>
        <end position="183"/>
    </location>
</feature>
<organism evidence="5 6">
    <name type="scientific">Actinoplanes aureus</name>
    <dbReference type="NCBI Taxonomy" id="2792083"/>
    <lineage>
        <taxon>Bacteria</taxon>
        <taxon>Bacillati</taxon>
        <taxon>Actinomycetota</taxon>
        <taxon>Actinomycetes</taxon>
        <taxon>Micromonosporales</taxon>
        <taxon>Micromonosporaceae</taxon>
        <taxon>Actinoplanes</taxon>
    </lineage>
</organism>
<dbReference type="InterPro" id="IPR011032">
    <property type="entry name" value="GroES-like_sf"/>
</dbReference>
<evidence type="ECO:0000313" key="6">
    <source>
        <dbReference type="Proteomes" id="UP000598146"/>
    </source>
</evidence>
<dbReference type="PANTHER" id="PTHR43401">
    <property type="entry name" value="L-THREONINE 3-DEHYDROGENASE"/>
    <property type="match status" value="1"/>
</dbReference>
<dbReference type="InterPro" id="IPR050129">
    <property type="entry name" value="Zn_alcohol_dh"/>
</dbReference>
<dbReference type="GO" id="GO:0016491">
    <property type="term" value="F:oxidoreductase activity"/>
    <property type="evidence" value="ECO:0007669"/>
    <property type="project" value="UniProtKB-KW"/>
</dbReference>
<evidence type="ECO:0000313" key="5">
    <source>
        <dbReference type="EMBL" id="MBG0562392.1"/>
    </source>
</evidence>
<comment type="cofactor">
    <cofactor evidence="1">
        <name>Zn(2+)</name>
        <dbReference type="ChEBI" id="CHEBI:29105"/>
    </cofactor>
</comment>
<protein>
    <submittedName>
        <fullName evidence="5">Alcohol dehydrogenase catalytic domain-containing protein</fullName>
    </submittedName>
</protein>
<dbReference type="Pfam" id="PF00107">
    <property type="entry name" value="ADH_zinc_N"/>
    <property type="match status" value="1"/>
</dbReference>
<dbReference type="InterPro" id="IPR013149">
    <property type="entry name" value="ADH-like_C"/>
</dbReference>
<dbReference type="SUPFAM" id="SSF50129">
    <property type="entry name" value="GroES-like"/>
    <property type="match status" value="1"/>
</dbReference>
<gene>
    <name evidence="5" type="ORF">I4J89_13055</name>
</gene>
<dbReference type="Pfam" id="PF08240">
    <property type="entry name" value="ADH_N"/>
    <property type="match status" value="1"/>
</dbReference>
<feature type="domain" description="Alcohol dehydrogenase-like C-terminal" evidence="3">
    <location>
        <begin position="222"/>
        <end position="350"/>
    </location>
</feature>
<sequence length="418" mass="44482">MRAVLTDLSIPRYLLTAAAQTLPRGAGRNAGWGVAGLLSLRDDLPEPVLPDAPGWVLLRPELAGICGSDTAAAHAKSSPVLSAYYSARRQIFGHEIVAVVTATGPGVTSVRDGDRVAVDPVLSCAHRGFEPCRSCRDGFPYVCERFDEPGRSGCHSPTQGFDAALGGGWGEYVVAHQTQLHPVGAIPSRRAVLAEPASIALHAALRWTRRGDRAVVIGPGTIGLLLVAALRRLHPDLDITVVGPGAFSRERAMSAGANRTLEPGPRVVEALAREHGGRVIRPRLTRTPILEQGVDVVFDCVALSSTLDLGLHLLRPTGMLVLVGSAGRQRVDWSLVWNRQLTVQGTVNSGPEPALDGRPTMAHVVEWLGDPAYPADGLVTHVFELPRWREALVTASAGPRAGAVKVTLRPNPDLPLLE</sequence>